<evidence type="ECO:0000256" key="1">
    <source>
        <dbReference type="SAM" id="Phobius"/>
    </source>
</evidence>
<evidence type="ECO:0000313" key="2">
    <source>
        <dbReference type="EMBL" id="NYD68872.1"/>
    </source>
</evidence>
<keyword evidence="3" id="KW-1185">Reference proteome</keyword>
<dbReference type="Proteomes" id="UP000549913">
    <property type="component" value="Unassembled WGS sequence"/>
</dbReference>
<dbReference type="RefSeq" id="WP_179546306.1">
    <property type="nucleotide sequence ID" value="NZ_BSEW01000001.1"/>
</dbReference>
<gene>
    <name evidence="2" type="ORF">BJ984_000030</name>
</gene>
<keyword evidence="1" id="KW-0472">Membrane</keyword>
<comment type="caution">
    <text evidence="2">The sequence shown here is derived from an EMBL/GenBank/DDBJ whole genome shotgun (WGS) entry which is preliminary data.</text>
</comment>
<evidence type="ECO:0008006" key="4">
    <source>
        <dbReference type="Google" id="ProtNLM"/>
    </source>
</evidence>
<keyword evidence="1" id="KW-0812">Transmembrane</keyword>
<proteinExistence type="predicted"/>
<name>A0A852S926_9MICO</name>
<protein>
    <recommendedName>
        <fullName evidence="4">LPXTG cell wall anchor domain-containing protein</fullName>
    </recommendedName>
</protein>
<evidence type="ECO:0000313" key="3">
    <source>
        <dbReference type="Proteomes" id="UP000549913"/>
    </source>
</evidence>
<sequence>MLVSANFSRHLALRLRPFRAGVDLLPLRKWGWGPHRYPVCTAFVRRITDKDAMKDMMMWRKVLAVPAVVALALGGALLTTGAAHAAEDTLTVTSPTPDAALTSRTVLFSGTGSDGSTVNVLDDDGDRVPGTEAAVVVDGTWETTGIYEESADVSQTVMINQVTGGSGAGEETVTFTLPPAYNFAVLTPAEGQTVLARTVVFGGTGTDGSTVNVLDEDGNRVPGTEAAVVTDGVWATTGTYTEDDEIDQTVSVNQVTGGAGRGEQTVSFKLPPTLLPAPVILAPKAGQALTGPAVTFSGTGTPGENVVLAVAPTALVNQPQSLTQEMPADPEDPILVGSDGTWTVTLALDPEDYTAVAVLVELSEDGSLITVRSDVSDPVQFTLAAAPAPAPTPVTPAKPAASGGDKLAETGLELNALGLGGVLALAGVVLLVVRRKARLS</sequence>
<dbReference type="EMBL" id="JACCBM010000001">
    <property type="protein sequence ID" value="NYD68872.1"/>
    <property type="molecule type" value="Genomic_DNA"/>
</dbReference>
<reference evidence="2 3" key="1">
    <citation type="submission" date="2020-07" db="EMBL/GenBank/DDBJ databases">
        <title>Sequencing the genomes of 1000 actinobacteria strains.</title>
        <authorList>
            <person name="Klenk H.-P."/>
        </authorList>
    </citation>
    <scope>NUCLEOTIDE SEQUENCE [LARGE SCALE GENOMIC DNA]</scope>
    <source>
        <strain evidence="2 3">DSM 26474</strain>
    </source>
</reference>
<accession>A0A852S926</accession>
<organism evidence="2 3">
    <name type="scientific">Herbiconiux flava</name>
    <dbReference type="NCBI Taxonomy" id="881268"/>
    <lineage>
        <taxon>Bacteria</taxon>
        <taxon>Bacillati</taxon>
        <taxon>Actinomycetota</taxon>
        <taxon>Actinomycetes</taxon>
        <taxon>Micrococcales</taxon>
        <taxon>Microbacteriaceae</taxon>
        <taxon>Herbiconiux</taxon>
    </lineage>
</organism>
<dbReference type="AlphaFoldDB" id="A0A852S926"/>
<keyword evidence="1" id="KW-1133">Transmembrane helix</keyword>
<feature type="transmembrane region" description="Helical" evidence="1">
    <location>
        <begin position="414"/>
        <end position="433"/>
    </location>
</feature>